<reference evidence="2 3" key="1">
    <citation type="submission" date="2019-06" db="EMBL/GenBank/DDBJ databases">
        <title>Sequencing the genomes of 1000 actinobacteria strains.</title>
        <authorList>
            <person name="Klenk H.-P."/>
        </authorList>
    </citation>
    <scope>NUCLEOTIDE SEQUENCE [LARGE SCALE GENOMIC DNA]</scope>
    <source>
        <strain evidence="2 3">DSM 103495</strain>
    </source>
</reference>
<dbReference type="RefSeq" id="WP_246124083.1">
    <property type="nucleotide sequence ID" value="NZ_VFPG01000001.1"/>
</dbReference>
<dbReference type="Gene3D" id="3.40.630.30">
    <property type="match status" value="1"/>
</dbReference>
<evidence type="ECO:0000313" key="3">
    <source>
        <dbReference type="Proteomes" id="UP000316331"/>
    </source>
</evidence>
<dbReference type="InterPro" id="IPR016181">
    <property type="entry name" value="Acyl_CoA_acyltransferase"/>
</dbReference>
<dbReference type="GO" id="GO:0016747">
    <property type="term" value="F:acyltransferase activity, transferring groups other than amino-acyl groups"/>
    <property type="evidence" value="ECO:0007669"/>
    <property type="project" value="InterPro"/>
</dbReference>
<dbReference type="SUPFAM" id="SSF55729">
    <property type="entry name" value="Acyl-CoA N-acyltransferases (Nat)"/>
    <property type="match status" value="1"/>
</dbReference>
<evidence type="ECO:0000313" key="2">
    <source>
        <dbReference type="EMBL" id="TQM32004.1"/>
    </source>
</evidence>
<gene>
    <name evidence="2" type="ORF">FB390_3674</name>
</gene>
<evidence type="ECO:0000259" key="1">
    <source>
        <dbReference type="Pfam" id="PF13302"/>
    </source>
</evidence>
<accession>A0A543FE22</accession>
<dbReference type="InterPro" id="IPR051531">
    <property type="entry name" value="N-acetyltransferase"/>
</dbReference>
<dbReference type="EMBL" id="VFPG01000001">
    <property type="protein sequence ID" value="TQM32004.1"/>
    <property type="molecule type" value="Genomic_DNA"/>
</dbReference>
<feature type="domain" description="N-acetyltransferase" evidence="1">
    <location>
        <begin position="9"/>
        <end position="147"/>
    </location>
</feature>
<dbReference type="PANTHER" id="PTHR43792:SF16">
    <property type="entry name" value="N-ACETYLTRANSFERASE DOMAIN-CONTAINING PROTEIN"/>
    <property type="match status" value="1"/>
</dbReference>
<keyword evidence="3" id="KW-1185">Reference proteome</keyword>
<protein>
    <submittedName>
        <fullName evidence="2">RimJ/RimL family protein N-acetyltransferase</fullName>
    </submittedName>
</protein>
<dbReference type="Proteomes" id="UP000316331">
    <property type="component" value="Unassembled WGS sequence"/>
</dbReference>
<dbReference type="InterPro" id="IPR000182">
    <property type="entry name" value="GNAT_dom"/>
</dbReference>
<comment type="caution">
    <text evidence="2">The sequence shown here is derived from an EMBL/GenBank/DDBJ whole genome shotgun (WGS) entry which is preliminary data.</text>
</comment>
<name>A0A543FE22_9NOCA</name>
<dbReference type="Pfam" id="PF13302">
    <property type="entry name" value="Acetyltransf_3"/>
    <property type="match status" value="1"/>
</dbReference>
<dbReference type="AlphaFoldDB" id="A0A543FE22"/>
<dbReference type="PANTHER" id="PTHR43792">
    <property type="entry name" value="GNAT FAMILY, PUTATIVE (AFU_ORTHOLOGUE AFUA_3G00765)-RELATED-RELATED"/>
    <property type="match status" value="1"/>
</dbReference>
<proteinExistence type="predicted"/>
<sequence>MQLSDGVIALRPIAVADAEAHLAAADPERVRGLDGGPGTLESVTAHFEKCVADWAAEGPERMFAITAEDGAALVGTLEIRTDRIFLAPGQADLFFDIYPAWRGRRLATRAVILGCRYLARTGLADEVVLRIDPTHAASVGVARRARFHYLRSSDEPGVGPLDWYIQAL</sequence>
<organism evidence="2 3">
    <name type="scientific">Nocardia bhagyanarayanae</name>
    <dbReference type="NCBI Taxonomy" id="1215925"/>
    <lineage>
        <taxon>Bacteria</taxon>
        <taxon>Bacillati</taxon>
        <taxon>Actinomycetota</taxon>
        <taxon>Actinomycetes</taxon>
        <taxon>Mycobacteriales</taxon>
        <taxon>Nocardiaceae</taxon>
        <taxon>Nocardia</taxon>
    </lineage>
</organism>
<keyword evidence="2" id="KW-0808">Transferase</keyword>